<accession>A0A813TYL8</accession>
<name>A0A813TYL8_9BILA</name>
<dbReference type="EMBL" id="CAJNOQ010000618">
    <property type="protein sequence ID" value="CAF0821214.1"/>
    <property type="molecule type" value="Genomic_DNA"/>
</dbReference>
<dbReference type="Pfam" id="PF02961">
    <property type="entry name" value="SAM_BAF"/>
    <property type="match status" value="1"/>
</dbReference>
<feature type="region of interest" description="Disordered" evidence="1">
    <location>
        <begin position="294"/>
        <end position="320"/>
    </location>
</feature>
<feature type="compositionally biased region" description="Polar residues" evidence="1">
    <location>
        <begin position="458"/>
        <end position="484"/>
    </location>
</feature>
<dbReference type="Gene3D" id="1.10.150.40">
    <property type="entry name" value="Barrier-to-autointegration factor, BAF"/>
    <property type="match status" value="1"/>
</dbReference>
<dbReference type="EMBL" id="CAJOBC010000618">
    <property type="protein sequence ID" value="CAF3607655.1"/>
    <property type="molecule type" value="Genomic_DNA"/>
</dbReference>
<evidence type="ECO:0000313" key="3">
    <source>
        <dbReference type="EMBL" id="CAF3607655.1"/>
    </source>
</evidence>
<dbReference type="OrthoDB" id="9997163at2759"/>
<dbReference type="InterPro" id="IPR036617">
    <property type="entry name" value="BAF_sf"/>
</dbReference>
<feature type="region of interest" description="Disordered" evidence="1">
    <location>
        <begin position="458"/>
        <end position="489"/>
    </location>
</feature>
<dbReference type="AlphaFoldDB" id="A0A813TYL8"/>
<comment type="caution">
    <text evidence="2">The sequence shown here is derived from an EMBL/GenBank/DDBJ whole genome shotgun (WGS) entry which is preliminary data.</text>
</comment>
<feature type="region of interest" description="Disordered" evidence="1">
    <location>
        <begin position="389"/>
        <end position="426"/>
    </location>
</feature>
<gene>
    <name evidence="2" type="ORF">GPM918_LOCUS4555</name>
    <name evidence="3" type="ORF">SRO942_LOCUS4556</name>
</gene>
<dbReference type="InterPro" id="IPR004122">
    <property type="entry name" value="BAF_prot"/>
</dbReference>
<dbReference type="GO" id="GO:0003677">
    <property type="term" value="F:DNA binding"/>
    <property type="evidence" value="ECO:0007669"/>
    <property type="project" value="InterPro"/>
</dbReference>
<proteinExistence type="predicted"/>
<evidence type="ECO:0000313" key="2">
    <source>
        <dbReference type="EMBL" id="CAF0821214.1"/>
    </source>
</evidence>
<evidence type="ECO:0000313" key="4">
    <source>
        <dbReference type="Proteomes" id="UP000663829"/>
    </source>
</evidence>
<protein>
    <submittedName>
        <fullName evidence="2">Uncharacterized protein</fullName>
    </submittedName>
</protein>
<dbReference type="Proteomes" id="UP000681722">
    <property type="component" value="Unassembled WGS sequence"/>
</dbReference>
<evidence type="ECO:0000256" key="1">
    <source>
        <dbReference type="SAM" id="MobiDB-lite"/>
    </source>
</evidence>
<sequence length="688" mass="78670">MIFGPNEVKQSAIREEIANVSNNNECQAITSQLESQNERWKENLKRNVVEQAALLLLNHVNVSSTPDIITVQKDITETNDNNNNNWNAFSSCVDSLISKQHNYRIDKCSSWLSALQSNKIQTSSNPSFTSLCLNNGSLITTTYSDCLPATCKELVNRKTVVFDKSSSSLNSFTFNRYCNVSANAYIPERQAVIPQEERFQAPNDDGMTFRQRVLPEAEAHRQPVIMVHKKKLRRDYFLTSMQGCFQPTYSRNSFYAFDAFNMNKLRRGLRLEEQCDNDNEDIYRERDFNERRQSRRNLRIYQPSDSVDQSRDQRNKRKAERNIENCRPECICSEIQLRKKQHRETIGKKEHEKIMTELHQQEAECQLLECCSKSCVEVNKINYLPNENSPTTVARETSVTPSIKHKPNPGPLEGEITTTSPTRKTRTSQNMLMRLEKILGLCHELRTLAKDVETHVNVTNEQSDKSPNTQIQSCKSTTSSTKPNAANDEDCQSQIDIGEEVNIQTDVTSMSSARSSPPVPTTTATTKIPITRSPEDICLCFLQSFLQQAGQTECILSSNEELYLKELTRAYLLGKNGTWKELNKVCQKHRMENFIDNDEFVPSALQRTSWQSRQSVTTEPLFSINDDEIFINQQHNTKYQLFILEPMGSKPTTCIPGIGIKYSKLLANSGFLTARRLLGFYLMNKTNS</sequence>
<feature type="compositionally biased region" description="Polar residues" evidence="1">
    <location>
        <begin position="389"/>
        <end position="401"/>
    </location>
</feature>
<reference evidence="2" key="1">
    <citation type="submission" date="2021-02" db="EMBL/GenBank/DDBJ databases">
        <authorList>
            <person name="Nowell W R."/>
        </authorList>
    </citation>
    <scope>NUCLEOTIDE SEQUENCE</scope>
</reference>
<organism evidence="2 4">
    <name type="scientific">Didymodactylos carnosus</name>
    <dbReference type="NCBI Taxonomy" id="1234261"/>
    <lineage>
        <taxon>Eukaryota</taxon>
        <taxon>Metazoa</taxon>
        <taxon>Spiralia</taxon>
        <taxon>Gnathifera</taxon>
        <taxon>Rotifera</taxon>
        <taxon>Eurotatoria</taxon>
        <taxon>Bdelloidea</taxon>
        <taxon>Philodinida</taxon>
        <taxon>Philodinidae</taxon>
        <taxon>Didymodactylos</taxon>
    </lineage>
</organism>
<dbReference type="Proteomes" id="UP000663829">
    <property type="component" value="Unassembled WGS sequence"/>
</dbReference>
<keyword evidence="4" id="KW-1185">Reference proteome</keyword>
<dbReference type="SUPFAM" id="SSF47798">
    <property type="entry name" value="Barrier-to-autointegration factor, BAF"/>
    <property type="match status" value="1"/>
</dbReference>